<comment type="caution">
    <text evidence="3">The sequence shown here is derived from an EMBL/GenBank/DDBJ whole genome shotgun (WGS) entry which is preliminary data.</text>
</comment>
<evidence type="ECO:0000256" key="1">
    <source>
        <dbReference type="SAM" id="Phobius"/>
    </source>
</evidence>
<proteinExistence type="predicted"/>
<evidence type="ECO:0000259" key="2">
    <source>
        <dbReference type="Pfam" id="PF07811"/>
    </source>
</evidence>
<dbReference type="AlphaFoldDB" id="A0A2S4HGK0"/>
<sequence length="159" mass="17746">MHGAKTMPNTTFFRSNSQRQKGVVAIEFVIIFPVLFTICYAVIAYALAFLVIQNMTYASEEILRKAIGSEYAACTDIEEEKLKYDCEISQTYAEFAADLLLISPSSYYSKDNTFCDADLICTLEIRATPLTAVSIFGFKLLDLSNNTESKLVGRASLLF</sequence>
<reference evidence="3" key="1">
    <citation type="submission" date="2018-01" db="EMBL/GenBank/DDBJ databases">
        <authorList>
            <person name="Yu X.-D."/>
        </authorList>
    </citation>
    <scope>NUCLEOTIDE SEQUENCE</scope>
    <source>
        <strain evidence="3">ZX-21</strain>
    </source>
</reference>
<keyword evidence="1" id="KW-0812">Transmembrane</keyword>
<dbReference type="Proteomes" id="UP000237222">
    <property type="component" value="Unassembled WGS sequence"/>
</dbReference>
<feature type="domain" description="TadE-like" evidence="2">
    <location>
        <begin position="22"/>
        <end position="63"/>
    </location>
</feature>
<evidence type="ECO:0000313" key="3">
    <source>
        <dbReference type="EMBL" id="POP53125.1"/>
    </source>
</evidence>
<gene>
    <name evidence="3" type="ORF">C0068_08530</name>
</gene>
<dbReference type="EMBL" id="PQGG01000019">
    <property type="protein sequence ID" value="POP53125.1"/>
    <property type="molecule type" value="Genomic_DNA"/>
</dbReference>
<dbReference type="InterPro" id="IPR012495">
    <property type="entry name" value="TadE-like_dom"/>
</dbReference>
<feature type="transmembrane region" description="Helical" evidence="1">
    <location>
        <begin position="24"/>
        <end position="52"/>
    </location>
</feature>
<keyword evidence="1" id="KW-1133">Transmembrane helix</keyword>
<dbReference type="Pfam" id="PF07811">
    <property type="entry name" value="TadE"/>
    <property type="match status" value="1"/>
</dbReference>
<name>A0A2S4HGK0_9GAMM</name>
<organism evidence="3 4">
    <name type="scientific">Zhongshania marina</name>
    <dbReference type="NCBI Taxonomy" id="2304603"/>
    <lineage>
        <taxon>Bacteria</taxon>
        <taxon>Pseudomonadati</taxon>
        <taxon>Pseudomonadota</taxon>
        <taxon>Gammaproteobacteria</taxon>
        <taxon>Cellvibrionales</taxon>
        <taxon>Spongiibacteraceae</taxon>
        <taxon>Zhongshania</taxon>
    </lineage>
</organism>
<accession>A0A2S4HGK0</accession>
<protein>
    <recommendedName>
        <fullName evidence="2">TadE-like domain-containing protein</fullName>
    </recommendedName>
</protein>
<keyword evidence="1" id="KW-0472">Membrane</keyword>
<evidence type="ECO:0000313" key="4">
    <source>
        <dbReference type="Proteomes" id="UP000237222"/>
    </source>
</evidence>